<protein>
    <recommendedName>
        <fullName evidence="1">Retroviral polymerase SH3-like domain-containing protein</fullName>
    </recommendedName>
</protein>
<dbReference type="AlphaFoldDB" id="A0AAW2KCT1"/>
<gene>
    <name evidence="2" type="ORF">Sangu_3073200</name>
</gene>
<name>A0AAW2KCT1_9LAMI</name>
<evidence type="ECO:0000313" key="2">
    <source>
        <dbReference type="EMBL" id="KAL0304636.1"/>
    </source>
</evidence>
<reference evidence="2" key="1">
    <citation type="submission" date="2020-06" db="EMBL/GenBank/DDBJ databases">
        <authorList>
            <person name="Li T."/>
            <person name="Hu X."/>
            <person name="Zhang T."/>
            <person name="Song X."/>
            <person name="Zhang H."/>
            <person name="Dai N."/>
            <person name="Sheng W."/>
            <person name="Hou X."/>
            <person name="Wei L."/>
        </authorList>
    </citation>
    <scope>NUCLEOTIDE SEQUENCE</scope>
    <source>
        <strain evidence="2">G01</strain>
        <tissue evidence="2">Leaf</tissue>
    </source>
</reference>
<organism evidence="2">
    <name type="scientific">Sesamum angustifolium</name>
    <dbReference type="NCBI Taxonomy" id="2727405"/>
    <lineage>
        <taxon>Eukaryota</taxon>
        <taxon>Viridiplantae</taxon>
        <taxon>Streptophyta</taxon>
        <taxon>Embryophyta</taxon>
        <taxon>Tracheophyta</taxon>
        <taxon>Spermatophyta</taxon>
        <taxon>Magnoliopsida</taxon>
        <taxon>eudicotyledons</taxon>
        <taxon>Gunneridae</taxon>
        <taxon>Pentapetalae</taxon>
        <taxon>asterids</taxon>
        <taxon>lamiids</taxon>
        <taxon>Lamiales</taxon>
        <taxon>Pedaliaceae</taxon>
        <taxon>Sesamum</taxon>
    </lineage>
</organism>
<feature type="domain" description="Retroviral polymerase SH3-like" evidence="1">
    <location>
        <begin position="134"/>
        <end position="191"/>
    </location>
</feature>
<accession>A0AAW2KCT1</accession>
<comment type="caution">
    <text evidence="2">The sequence shown here is derived from an EMBL/GenBank/DDBJ whole genome shotgun (WGS) entry which is preliminary data.</text>
</comment>
<proteinExistence type="predicted"/>
<dbReference type="Pfam" id="PF25597">
    <property type="entry name" value="SH3_retrovirus"/>
    <property type="match status" value="1"/>
</dbReference>
<dbReference type="EMBL" id="JACGWK010000203">
    <property type="protein sequence ID" value="KAL0304636.1"/>
    <property type="molecule type" value="Genomic_DNA"/>
</dbReference>
<sequence length="277" mass="31298">MGSRVKAIGTYELVFNGDFVSILAKTFYIPNFSKNLISVSRLAPYGYSFNFRDGITLFYNTHLVGNGTLSNGLYHINLQSDVLYTLHVDDNAGIKRCVMNEDASGLWHLRLGHISIKRIKKLEIGFEDVRIWRCLSEVRVYNPQEKKLDPRTISGYFIGYAERSKGYKFYCPSNNTRIVESRNAKFLDDDLISGSDKGLSIRSNVDNSEFQPSTSSNGLIVVVHNTPTVQMRVERPIQIVPQVDDHELLDPVVPHISENVEQPIDQQAPSENVDATL</sequence>
<evidence type="ECO:0000259" key="1">
    <source>
        <dbReference type="Pfam" id="PF25597"/>
    </source>
</evidence>
<dbReference type="InterPro" id="IPR057670">
    <property type="entry name" value="SH3_retrovirus"/>
</dbReference>
<reference evidence="2" key="2">
    <citation type="journal article" date="2024" name="Plant">
        <title>Genomic evolution and insights into agronomic trait innovations of Sesamum species.</title>
        <authorList>
            <person name="Miao H."/>
            <person name="Wang L."/>
            <person name="Qu L."/>
            <person name="Liu H."/>
            <person name="Sun Y."/>
            <person name="Le M."/>
            <person name="Wang Q."/>
            <person name="Wei S."/>
            <person name="Zheng Y."/>
            <person name="Lin W."/>
            <person name="Duan Y."/>
            <person name="Cao H."/>
            <person name="Xiong S."/>
            <person name="Wang X."/>
            <person name="Wei L."/>
            <person name="Li C."/>
            <person name="Ma Q."/>
            <person name="Ju M."/>
            <person name="Zhao R."/>
            <person name="Li G."/>
            <person name="Mu C."/>
            <person name="Tian Q."/>
            <person name="Mei H."/>
            <person name="Zhang T."/>
            <person name="Gao T."/>
            <person name="Zhang H."/>
        </authorList>
    </citation>
    <scope>NUCLEOTIDE SEQUENCE</scope>
    <source>
        <strain evidence="2">G01</strain>
    </source>
</reference>